<keyword evidence="3" id="KW-0966">Cell projection</keyword>
<dbReference type="Pfam" id="PF07238">
    <property type="entry name" value="PilZ"/>
    <property type="match status" value="1"/>
</dbReference>
<evidence type="ECO:0000313" key="3">
    <source>
        <dbReference type="EMBL" id="MFL0251617.1"/>
    </source>
</evidence>
<feature type="domain" description="PilZ" evidence="1">
    <location>
        <begin position="95"/>
        <end position="210"/>
    </location>
</feature>
<keyword evidence="3" id="KW-0282">Flagellum</keyword>
<dbReference type="Gene3D" id="2.40.10.220">
    <property type="entry name" value="predicted glycosyltransferase like domains"/>
    <property type="match status" value="1"/>
</dbReference>
<accession>A0ABW8TIH4</accession>
<evidence type="ECO:0000313" key="4">
    <source>
        <dbReference type="Proteomes" id="UP001623592"/>
    </source>
</evidence>
<dbReference type="RefSeq" id="WP_406788268.1">
    <property type="nucleotide sequence ID" value="NZ_JBJIAA010000011.1"/>
</dbReference>
<dbReference type="InterPro" id="IPR009875">
    <property type="entry name" value="PilZ_domain"/>
</dbReference>
<protein>
    <submittedName>
        <fullName evidence="3">Flagellar brake protein</fullName>
    </submittedName>
</protein>
<dbReference type="InterPro" id="IPR009926">
    <property type="entry name" value="T3SS_YcgR_PilZN"/>
</dbReference>
<evidence type="ECO:0000259" key="2">
    <source>
        <dbReference type="Pfam" id="PF12945"/>
    </source>
</evidence>
<dbReference type="EMBL" id="JBJIAA010000011">
    <property type="protein sequence ID" value="MFL0251617.1"/>
    <property type="molecule type" value="Genomic_DNA"/>
</dbReference>
<reference evidence="3 4" key="1">
    <citation type="submission" date="2024-11" db="EMBL/GenBank/DDBJ databases">
        <authorList>
            <person name="Heng Y.C."/>
            <person name="Lim A.C.H."/>
            <person name="Lee J.K.Y."/>
            <person name="Kittelmann S."/>
        </authorList>
    </citation>
    <scope>NUCLEOTIDE SEQUENCE [LARGE SCALE GENOMIC DNA]</scope>
    <source>
        <strain evidence="3 4">WILCCON 0114</strain>
    </source>
</reference>
<dbReference type="Pfam" id="PF12945">
    <property type="entry name" value="PilZNR"/>
    <property type="match status" value="1"/>
</dbReference>
<proteinExistence type="predicted"/>
<sequence>MSNSSININDKCEIIWEKDVYKSNVQDITDKYIAISLPVASGSYASLIRGDNIELIYSDDKNVYSFYSTVIGRKKDKIPMILISIPDEDKIRKIQRRKNFRVELAKEVQYKVMRKQKITKALMNYSLKHLEEFSTGTMLDLSGGGARITINEKLDKNDVIIIYLQLHDRNILVPCICVRCVKNQSGTYVCGFKFHEIDGNQRENIILYTFDIMRERMKKR</sequence>
<gene>
    <name evidence="3" type="ORF">ACJDT4_14435</name>
</gene>
<evidence type="ECO:0000259" key="1">
    <source>
        <dbReference type="Pfam" id="PF07238"/>
    </source>
</evidence>
<organism evidence="3 4">
    <name type="scientific">Clostridium neuense</name>
    <dbReference type="NCBI Taxonomy" id="1728934"/>
    <lineage>
        <taxon>Bacteria</taxon>
        <taxon>Bacillati</taxon>
        <taxon>Bacillota</taxon>
        <taxon>Clostridia</taxon>
        <taxon>Eubacteriales</taxon>
        <taxon>Clostridiaceae</taxon>
        <taxon>Clostridium</taxon>
    </lineage>
</organism>
<keyword evidence="3" id="KW-0969">Cilium</keyword>
<dbReference type="Proteomes" id="UP001623592">
    <property type="component" value="Unassembled WGS sequence"/>
</dbReference>
<comment type="caution">
    <text evidence="3">The sequence shown here is derived from an EMBL/GenBank/DDBJ whole genome shotgun (WGS) entry which is preliminary data.</text>
</comment>
<name>A0ABW8TIH4_9CLOT</name>
<dbReference type="SUPFAM" id="SSF141371">
    <property type="entry name" value="PilZ domain-like"/>
    <property type="match status" value="1"/>
</dbReference>
<keyword evidence="4" id="KW-1185">Reference proteome</keyword>
<feature type="domain" description="Type III secretion system flagellar brake protein YcgR PilZN" evidence="2">
    <location>
        <begin position="8"/>
        <end position="86"/>
    </location>
</feature>